<sequence length="360" mass="40704">MAVFHCAVCRQTTFAGKKHIYSKSHQAKLKVVLVKFLEKVKEARRALRAPRVEKLDATEHRRTFWCYCCGLEVQRHVTDGKLAVLCAGLLEHMATLDHKKNTNKFWWDNKADPKLKGKFLVTAEEIERFKSAVSKALDAFEEEEDTLLKEQADIIRAQEQHRQEVLQSLLEPEPETASSGSGQQEAPEAGPSVTLGPASGSSSCLRALGSMEEAEPCWMDPLEQSHWPEPETSLTFIGYQDSSIYGNIHTGAIPPWLLDDPQEGSSSGTVQEIGPSHQEFLKHKEKEKLKKLPANRVGANFDHTSQTDANWLPSFGRVWNSGRRWQSRNQFREEEGQAGRKAKKRRVWSKLGQKPQKPPQ</sequence>
<evidence type="ECO:0000313" key="2">
    <source>
        <dbReference type="Ensembl" id="ENSPKIP00000041390.1"/>
    </source>
</evidence>
<feature type="region of interest" description="Disordered" evidence="1">
    <location>
        <begin position="323"/>
        <end position="360"/>
    </location>
</feature>
<proteinExistence type="predicted"/>
<dbReference type="Ensembl" id="ENSPKIT00000022425.1">
    <property type="protein sequence ID" value="ENSPKIP00000041390.1"/>
    <property type="gene ID" value="ENSPKIG00000017953.1"/>
</dbReference>
<dbReference type="GeneTree" id="ENSGT00390000007799"/>
<accession>A0A3B3TFE7</accession>
<dbReference type="PANTHER" id="PTHR31198:SF1">
    <property type="entry name" value="CENTROSOMAL AT-AC SPLICING FACTOR"/>
    <property type="match status" value="1"/>
</dbReference>
<dbReference type="PANTHER" id="PTHR31198">
    <property type="entry name" value="COILED-COIL DOMAIN-CONTAINING PROTEIN 84"/>
    <property type="match status" value="1"/>
</dbReference>
<reference evidence="2" key="1">
    <citation type="submission" date="2025-08" db="UniProtKB">
        <authorList>
            <consortium name="Ensembl"/>
        </authorList>
    </citation>
    <scope>IDENTIFICATION</scope>
</reference>
<feature type="region of interest" description="Disordered" evidence="1">
    <location>
        <begin position="171"/>
        <end position="204"/>
    </location>
</feature>
<organism evidence="2 3">
    <name type="scientific">Paramormyrops kingsleyae</name>
    <dbReference type="NCBI Taxonomy" id="1676925"/>
    <lineage>
        <taxon>Eukaryota</taxon>
        <taxon>Metazoa</taxon>
        <taxon>Chordata</taxon>
        <taxon>Craniata</taxon>
        <taxon>Vertebrata</taxon>
        <taxon>Euteleostomi</taxon>
        <taxon>Actinopterygii</taxon>
        <taxon>Neopterygii</taxon>
        <taxon>Teleostei</taxon>
        <taxon>Osteoglossocephala</taxon>
        <taxon>Osteoglossomorpha</taxon>
        <taxon>Osteoglossiformes</taxon>
        <taxon>Mormyridae</taxon>
        <taxon>Paramormyrops</taxon>
    </lineage>
</organism>
<dbReference type="OrthoDB" id="1892805at2759"/>
<dbReference type="KEGG" id="pki:111846273"/>
<dbReference type="Proteomes" id="UP000261540">
    <property type="component" value="Unplaced"/>
</dbReference>
<reference evidence="2" key="2">
    <citation type="submission" date="2025-09" db="UniProtKB">
        <authorList>
            <consortium name="Ensembl"/>
        </authorList>
    </citation>
    <scope>IDENTIFICATION</scope>
</reference>
<protein>
    <submittedName>
        <fullName evidence="2">Centrosomal AT-AC splicing factor</fullName>
    </submittedName>
</protein>
<evidence type="ECO:0000256" key="1">
    <source>
        <dbReference type="SAM" id="MobiDB-lite"/>
    </source>
</evidence>
<evidence type="ECO:0000313" key="3">
    <source>
        <dbReference type="Proteomes" id="UP000261540"/>
    </source>
</evidence>
<dbReference type="InterPro" id="IPR028015">
    <property type="entry name" value="CCDC84-like"/>
</dbReference>
<dbReference type="STRING" id="1676925.ENSPKIP00000041390"/>
<dbReference type="Pfam" id="PF14968">
    <property type="entry name" value="CCDC84"/>
    <property type="match status" value="1"/>
</dbReference>
<name>A0A3B3TFE7_9TELE</name>
<dbReference type="AlphaFoldDB" id="A0A3B3TFE7"/>
<dbReference type="CTD" id="338657"/>
<keyword evidence="3" id="KW-1185">Reference proteome</keyword>